<keyword evidence="3" id="KW-1185">Reference proteome</keyword>
<dbReference type="Proteomes" id="UP001305647">
    <property type="component" value="Unassembled WGS sequence"/>
</dbReference>
<evidence type="ECO:0000256" key="1">
    <source>
        <dbReference type="SAM" id="MobiDB-lite"/>
    </source>
</evidence>
<name>A0AAN6QCJ9_9PEZI</name>
<gene>
    <name evidence="2" type="ORF">N658DRAFT_131820</name>
</gene>
<evidence type="ECO:0000313" key="3">
    <source>
        <dbReference type="Proteomes" id="UP001305647"/>
    </source>
</evidence>
<dbReference type="EMBL" id="MU863625">
    <property type="protein sequence ID" value="KAK4105755.1"/>
    <property type="molecule type" value="Genomic_DNA"/>
</dbReference>
<dbReference type="AlphaFoldDB" id="A0AAN6QCJ9"/>
<reference evidence="2" key="1">
    <citation type="journal article" date="2023" name="Mol. Phylogenet. Evol.">
        <title>Genome-scale phylogeny and comparative genomics of the fungal order Sordariales.</title>
        <authorList>
            <person name="Hensen N."/>
            <person name="Bonometti L."/>
            <person name="Westerberg I."/>
            <person name="Brannstrom I.O."/>
            <person name="Guillou S."/>
            <person name="Cros-Aarteil S."/>
            <person name="Calhoun S."/>
            <person name="Haridas S."/>
            <person name="Kuo A."/>
            <person name="Mondo S."/>
            <person name="Pangilinan J."/>
            <person name="Riley R."/>
            <person name="LaButti K."/>
            <person name="Andreopoulos B."/>
            <person name="Lipzen A."/>
            <person name="Chen C."/>
            <person name="Yan M."/>
            <person name="Daum C."/>
            <person name="Ng V."/>
            <person name="Clum A."/>
            <person name="Steindorff A."/>
            <person name="Ohm R.A."/>
            <person name="Martin F."/>
            <person name="Silar P."/>
            <person name="Natvig D.O."/>
            <person name="Lalanne C."/>
            <person name="Gautier V."/>
            <person name="Ament-Velasquez S.L."/>
            <person name="Kruys A."/>
            <person name="Hutchinson M.I."/>
            <person name="Powell A.J."/>
            <person name="Barry K."/>
            <person name="Miller A.N."/>
            <person name="Grigoriev I.V."/>
            <person name="Debuchy R."/>
            <person name="Gladieux P."/>
            <person name="Hiltunen Thoren M."/>
            <person name="Johannesson H."/>
        </authorList>
    </citation>
    <scope>NUCLEOTIDE SEQUENCE</scope>
    <source>
        <strain evidence="2">CBS 757.83</strain>
    </source>
</reference>
<reference evidence="2" key="2">
    <citation type="submission" date="2023-05" db="EMBL/GenBank/DDBJ databases">
        <authorList>
            <consortium name="Lawrence Berkeley National Laboratory"/>
            <person name="Steindorff A."/>
            <person name="Hensen N."/>
            <person name="Bonometti L."/>
            <person name="Westerberg I."/>
            <person name="Brannstrom I.O."/>
            <person name="Guillou S."/>
            <person name="Cros-Aarteil S."/>
            <person name="Calhoun S."/>
            <person name="Haridas S."/>
            <person name="Kuo A."/>
            <person name="Mondo S."/>
            <person name="Pangilinan J."/>
            <person name="Riley R."/>
            <person name="Labutti K."/>
            <person name="Andreopoulos B."/>
            <person name="Lipzen A."/>
            <person name="Chen C."/>
            <person name="Yanf M."/>
            <person name="Daum C."/>
            <person name="Ng V."/>
            <person name="Clum A."/>
            <person name="Ohm R."/>
            <person name="Martin F."/>
            <person name="Silar P."/>
            <person name="Natvig D."/>
            <person name="Lalanne C."/>
            <person name="Gautier V."/>
            <person name="Ament-Velasquez S.L."/>
            <person name="Kruys A."/>
            <person name="Hutchinson M.I."/>
            <person name="Powell A.J."/>
            <person name="Barry K."/>
            <person name="Miller A.N."/>
            <person name="Grigoriev I.V."/>
            <person name="Debuchy R."/>
            <person name="Gladieux P."/>
            <person name="Thoren M.H."/>
            <person name="Johannesson H."/>
        </authorList>
    </citation>
    <scope>NUCLEOTIDE SEQUENCE</scope>
    <source>
        <strain evidence="2">CBS 757.83</strain>
    </source>
</reference>
<accession>A0AAN6QCJ9</accession>
<protein>
    <submittedName>
        <fullName evidence="2">Uncharacterized protein</fullName>
    </submittedName>
</protein>
<comment type="caution">
    <text evidence="2">The sequence shown here is derived from an EMBL/GenBank/DDBJ whole genome shotgun (WGS) entry which is preliminary data.</text>
</comment>
<evidence type="ECO:0000313" key="2">
    <source>
        <dbReference type="EMBL" id="KAK4105755.1"/>
    </source>
</evidence>
<organism evidence="2 3">
    <name type="scientific">Parathielavia hyrcaniae</name>
    <dbReference type="NCBI Taxonomy" id="113614"/>
    <lineage>
        <taxon>Eukaryota</taxon>
        <taxon>Fungi</taxon>
        <taxon>Dikarya</taxon>
        <taxon>Ascomycota</taxon>
        <taxon>Pezizomycotina</taxon>
        <taxon>Sordariomycetes</taxon>
        <taxon>Sordariomycetidae</taxon>
        <taxon>Sordariales</taxon>
        <taxon>Chaetomiaceae</taxon>
        <taxon>Parathielavia</taxon>
    </lineage>
</organism>
<sequence length="137" mass="15012">MKCTNSTGFCLLFPSCSSASSRKTGDRYPIFDSTLSRRLTSPELTIYGPNREASPTSTTKRRRSRSSMNFHWPVVHVPCCSRNVGWNGTVVGQACAPAPDSIHTLAWIDTPQQASADLPPSFSPKMALFLIISRGFS</sequence>
<feature type="region of interest" description="Disordered" evidence="1">
    <location>
        <begin position="46"/>
        <end position="65"/>
    </location>
</feature>
<proteinExistence type="predicted"/>